<dbReference type="eggNOG" id="COG0559">
    <property type="taxonomic scope" value="Bacteria"/>
</dbReference>
<feature type="transmembrane region" description="Helical" evidence="9">
    <location>
        <begin position="225"/>
        <end position="253"/>
    </location>
</feature>
<keyword evidence="6 9" id="KW-1133">Transmembrane helix</keyword>
<feature type="transmembrane region" description="Helical" evidence="9">
    <location>
        <begin position="141"/>
        <end position="161"/>
    </location>
</feature>
<keyword evidence="7 9" id="KW-0472">Membrane</keyword>
<evidence type="ECO:0000256" key="5">
    <source>
        <dbReference type="ARBA" id="ARBA00022970"/>
    </source>
</evidence>
<dbReference type="InterPro" id="IPR052157">
    <property type="entry name" value="BCAA_transport_permease"/>
</dbReference>
<comment type="subcellular location">
    <subcellularLocation>
        <location evidence="1">Cell membrane</location>
        <topology evidence="1">Multi-pass membrane protein</topology>
    </subcellularLocation>
</comment>
<dbReference type="GO" id="GO:0005886">
    <property type="term" value="C:plasma membrane"/>
    <property type="evidence" value="ECO:0007669"/>
    <property type="project" value="UniProtKB-SubCell"/>
</dbReference>
<keyword evidence="4 9" id="KW-0812">Transmembrane</keyword>
<dbReference type="RefSeq" id="WP_014809842.1">
    <property type="nucleotide sequence ID" value="NC_018025.1"/>
</dbReference>
<dbReference type="PATRIC" id="fig|706587.4.peg.2290"/>
<dbReference type="PANTHER" id="PTHR11795">
    <property type="entry name" value="BRANCHED-CHAIN AMINO ACID TRANSPORT SYSTEM PERMEASE PROTEIN LIVH"/>
    <property type="match status" value="1"/>
</dbReference>
<dbReference type="AlphaFoldDB" id="I4C557"/>
<keyword evidence="11" id="KW-1185">Reference proteome</keyword>
<dbReference type="Proteomes" id="UP000006055">
    <property type="component" value="Chromosome"/>
</dbReference>
<dbReference type="STRING" id="706587.Desti_1994"/>
<gene>
    <name evidence="10" type="ordered locus">Desti_1994</name>
</gene>
<sequence>MLESLIHVSLTGISAGMFIWLVASGLTLIFGVLRVLNFAHGSFYMLGAYLCYTVLRYIGVDFWLGVIVGPLVVCVVGFLMERFLLRQVYDLELPYQLLLTFAMVLIFDELVKMIWGAGSIGSPTVPGLSGSIQIAGRNFPVYNLFIMVVGPLVAIGLWAFLEKSWWGRLIRAAAADREMAAAIGVRVPALYTAVFVFGAWLSAVGGALAVPYVGLLTTGMGEAVIINAFVVVVIGGLGSLQGAFLGALFIGLLNSFGTRYVPALDMFLTFILMGVVLLWRPQGFFAGVDR</sequence>
<feature type="transmembrane region" description="Helical" evidence="9">
    <location>
        <begin position="260"/>
        <end position="279"/>
    </location>
</feature>
<accession>I4C557</accession>
<feature type="transmembrane region" description="Helical" evidence="9">
    <location>
        <begin position="12"/>
        <end position="36"/>
    </location>
</feature>
<keyword evidence="2" id="KW-0813">Transport</keyword>
<dbReference type="HOGENOM" id="CLU_039929_2_1_7"/>
<feature type="transmembrane region" description="Helical" evidence="9">
    <location>
        <begin position="97"/>
        <end position="121"/>
    </location>
</feature>
<protein>
    <submittedName>
        <fullName evidence="10">Amino acid/amide ABC transporter membrane protein 1, HAAT family</fullName>
    </submittedName>
</protein>
<evidence type="ECO:0000256" key="6">
    <source>
        <dbReference type="ARBA" id="ARBA00022989"/>
    </source>
</evidence>
<evidence type="ECO:0000313" key="10">
    <source>
        <dbReference type="EMBL" id="AFM24698.1"/>
    </source>
</evidence>
<dbReference type="CDD" id="cd06582">
    <property type="entry name" value="TM_PBP1_LivH_like"/>
    <property type="match status" value="1"/>
</dbReference>
<dbReference type="PANTHER" id="PTHR11795:SF442">
    <property type="entry name" value="ABC TRANSPORTER ATP-BINDING PROTEIN"/>
    <property type="match status" value="1"/>
</dbReference>
<feature type="transmembrane region" description="Helical" evidence="9">
    <location>
        <begin position="189"/>
        <end position="213"/>
    </location>
</feature>
<keyword evidence="5" id="KW-0029">Amino-acid transport</keyword>
<dbReference type="InterPro" id="IPR001851">
    <property type="entry name" value="ABC_transp_permease"/>
</dbReference>
<evidence type="ECO:0000256" key="3">
    <source>
        <dbReference type="ARBA" id="ARBA00022475"/>
    </source>
</evidence>
<feature type="transmembrane region" description="Helical" evidence="9">
    <location>
        <begin position="43"/>
        <end position="60"/>
    </location>
</feature>
<proteinExistence type="inferred from homology"/>
<evidence type="ECO:0000256" key="9">
    <source>
        <dbReference type="SAM" id="Phobius"/>
    </source>
</evidence>
<evidence type="ECO:0000256" key="4">
    <source>
        <dbReference type="ARBA" id="ARBA00022692"/>
    </source>
</evidence>
<evidence type="ECO:0000313" key="11">
    <source>
        <dbReference type="Proteomes" id="UP000006055"/>
    </source>
</evidence>
<reference evidence="11" key="1">
    <citation type="submission" date="2012-06" db="EMBL/GenBank/DDBJ databases">
        <title>Complete sequence of chromosome of Desulfomonile tiedjei DSM 6799.</title>
        <authorList>
            <person name="Lucas S."/>
            <person name="Copeland A."/>
            <person name="Lapidus A."/>
            <person name="Glavina del Rio T."/>
            <person name="Dalin E."/>
            <person name="Tice H."/>
            <person name="Bruce D."/>
            <person name="Goodwin L."/>
            <person name="Pitluck S."/>
            <person name="Peters L."/>
            <person name="Ovchinnikova G."/>
            <person name="Zeytun A."/>
            <person name="Lu M."/>
            <person name="Kyrpides N."/>
            <person name="Mavromatis K."/>
            <person name="Ivanova N."/>
            <person name="Brettin T."/>
            <person name="Detter J.C."/>
            <person name="Han C."/>
            <person name="Larimer F."/>
            <person name="Land M."/>
            <person name="Hauser L."/>
            <person name="Markowitz V."/>
            <person name="Cheng J.-F."/>
            <person name="Hugenholtz P."/>
            <person name="Woyke T."/>
            <person name="Wu D."/>
            <person name="Spring S."/>
            <person name="Schroeder M."/>
            <person name="Brambilla E."/>
            <person name="Klenk H.-P."/>
            <person name="Eisen J.A."/>
        </authorList>
    </citation>
    <scope>NUCLEOTIDE SEQUENCE [LARGE SCALE GENOMIC DNA]</scope>
    <source>
        <strain evidence="11">ATCC 49306 / DSM 6799 / DCB-1</strain>
    </source>
</reference>
<dbReference type="GO" id="GO:0022857">
    <property type="term" value="F:transmembrane transporter activity"/>
    <property type="evidence" value="ECO:0007669"/>
    <property type="project" value="InterPro"/>
</dbReference>
<keyword evidence="3" id="KW-1003">Cell membrane</keyword>
<name>I4C557_DESTA</name>
<evidence type="ECO:0000256" key="2">
    <source>
        <dbReference type="ARBA" id="ARBA00022448"/>
    </source>
</evidence>
<dbReference type="Pfam" id="PF02653">
    <property type="entry name" value="BPD_transp_2"/>
    <property type="match status" value="1"/>
</dbReference>
<dbReference type="GO" id="GO:0006865">
    <property type="term" value="P:amino acid transport"/>
    <property type="evidence" value="ECO:0007669"/>
    <property type="project" value="UniProtKB-KW"/>
</dbReference>
<dbReference type="OrthoDB" id="9807115at2"/>
<dbReference type="EMBL" id="CP003360">
    <property type="protein sequence ID" value="AFM24698.1"/>
    <property type="molecule type" value="Genomic_DNA"/>
</dbReference>
<comment type="similarity">
    <text evidence="8">Belongs to the binding-protein-dependent transport system permease family. LivHM subfamily.</text>
</comment>
<evidence type="ECO:0000256" key="1">
    <source>
        <dbReference type="ARBA" id="ARBA00004651"/>
    </source>
</evidence>
<evidence type="ECO:0000256" key="7">
    <source>
        <dbReference type="ARBA" id="ARBA00023136"/>
    </source>
</evidence>
<evidence type="ECO:0000256" key="8">
    <source>
        <dbReference type="ARBA" id="ARBA00037998"/>
    </source>
</evidence>
<organism evidence="10 11">
    <name type="scientific">Desulfomonile tiedjei (strain ATCC 49306 / DSM 6799 / DCB-1)</name>
    <dbReference type="NCBI Taxonomy" id="706587"/>
    <lineage>
        <taxon>Bacteria</taxon>
        <taxon>Pseudomonadati</taxon>
        <taxon>Thermodesulfobacteriota</taxon>
        <taxon>Desulfomonilia</taxon>
        <taxon>Desulfomonilales</taxon>
        <taxon>Desulfomonilaceae</taxon>
        <taxon>Desulfomonile</taxon>
    </lineage>
</organism>
<feature type="transmembrane region" description="Helical" evidence="9">
    <location>
        <begin position="66"/>
        <end position="85"/>
    </location>
</feature>
<dbReference type="KEGG" id="dti:Desti_1994"/>